<dbReference type="PROSITE" id="PS00061">
    <property type="entry name" value="ADH_SHORT"/>
    <property type="match status" value="1"/>
</dbReference>
<sequence>MSKTILITGTSAGFGKIMAIDLAKKGYNVAAGMRNVSSKNAEVAKELSALPNVIVVEMDVTSTDSVNTAVEQTVAKFGGIDVLVNNAGIAGYGLFEAFSVEQMKRLFEVNLWGTVRGYLAVLPLMREQRSGLIINITSGLGIISAPYIAPYTGTKYAIEGMTETIRYEVQNFGIETVTLQPGPFRTGITEKEGAQPDRTEIYEAYGEGFTDKLQKLGGIMSGKMDEYAMDPQEVSDATINLIEMEPGTRPYYTVVNRVTDNLEQEYADSKDPIRKEWMKRMGWGEWL</sequence>
<dbReference type="Gene3D" id="3.40.50.720">
    <property type="entry name" value="NAD(P)-binding Rossmann-like Domain"/>
    <property type="match status" value="1"/>
</dbReference>
<dbReference type="CDD" id="cd05374">
    <property type="entry name" value="17beta-HSD-like_SDR_c"/>
    <property type="match status" value="1"/>
</dbReference>
<protein>
    <submittedName>
        <fullName evidence="2">SDR family oxidoreductase</fullName>
        <ecNumber evidence="2">1.1.-.-</ecNumber>
    </submittedName>
</protein>
<dbReference type="PRINTS" id="PR00081">
    <property type="entry name" value="GDHRDH"/>
</dbReference>
<reference evidence="3" key="1">
    <citation type="journal article" date="2019" name="Int. J. Syst. Evol. Microbiol.">
        <title>The Global Catalogue of Microorganisms (GCM) 10K type strain sequencing project: providing services to taxonomists for standard genome sequencing and annotation.</title>
        <authorList>
            <consortium name="The Broad Institute Genomics Platform"/>
            <consortium name="The Broad Institute Genome Sequencing Center for Infectious Disease"/>
            <person name="Wu L."/>
            <person name="Ma J."/>
        </authorList>
    </citation>
    <scope>NUCLEOTIDE SEQUENCE [LARGE SCALE GENOMIC DNA]</scope>
    <source>
        <strain evidence="3">CCUG 60742</strain>
    </source>
</reference>
<dbReference type="InterPro" id="IPR051911">
    <property type="entry name" value="SDR_oxidoreductase"/>
</dbReference>
<dbReference type="Pfam" id="PF00106">
    <property type="entry name" value="adh_short"/>
    <property type="match status" value="1"/>
</dbReference>
<comment type="caution">
    <text evidence="2">The sequence shown here is derived from an EMBL/GenBank/DDBJ whole genome shotgun (WGS) entry which is preliminary data.</text>
</comment>
<evidence type="ECO:0000313" key="3">
    <source>
        <dbReference type="Proteomes" id="UP001597073"/>
    </source>
</evidence>
<gene>
    <name evidence="2" type="ORF">ACFQZI_01725</name>
</gene>
<dbReference type="PANTHER" id="PTHR43976">
    <property type="entry name" value="SHORT CHAIN DEHYDROGENASE"/>
    <property type="match status" value="1"/>
</dbReference>
<dbReference type="GO" id="GO:0016491">
    <property type="term" value="F:oxidoreductase activity"/>
    <property type="evidence" value="ECO:0007669"/>
    <property type="project" value="UniProtKB-KW"/>
</dbReference>
<dbReference type="EMBL" id="JBHTIA010000003">
    <property type="protein sequence ID" value="MFD0763554.1"/>
    <property type="molecule type" value="Genomic_DNA"/>
</dbReference>
<dbReference type="PANTHER" id="PTHR43976:SF9">
    <property type="entry name" value="OXIDOREDUCTASE"/>
    <property type="match status" value="1"/>
</dbReference>
<dbReference type="EC" id="1.1.-.-" evidence="2"/>
<evidence type="ECO:0000256" key="1">
    <source>
        <dbReference type="RuleBase" id="RU000363"/>
    </source>
</evidence>
<dbReference type="InterPro" id="IPR020904">
    <property type="entry name" value="Sc_DH/Rdtase_CS"/>
</dbReference>
<organism evidence="2 3">
    <name type="scientific">Mucilaginibacter lutimaris</name>
    <dbReference type="NCBI Taxonomy" id="931629"/>
    <lineage>
        <taxon>Bacteria</taxon>
        <taxon>Pseudomonadati</taxon>
        <taxon>Bacteroidota</taxon>
        <taxon>Sphingobacteriia</taxon>
        <taxon>Sphingobacteriales</taxon>
        <taxon>Sphingobacteriaceae</taxon>
        <taxon>Mucilaginibacter</taxon>
    </lineage>
</organism>
<dbReference type="RefSeq" id="WP_377137745.1">
    <property type="nucleotide sequence ID" value="NZ_JBHTIA010000003.1"/>
</dbReference>
<accession>A0ABW2ZB04</accession>
<dbReference type="Proteomes" id="UP001597073">
    <property type="component" value="Unassembled WGS sequence"/>
</dbReference>
<keyword evidence="3" id="KW-1185">Reference proteome</keyword>
<dbReference type="InterPro" id="IPR036291">
    <property type="entry name" value="NAD(P)-bd_dom_sf"/>
</dbReference>
<keyword evidence="2" id="KW-0560">Oxidoreductase</keyword>
<proteinExistence type="inferred from homology"/>
<dbReference type="InterPro" id="IPR002347">
    <property type="entry name" value="SDR_fam"/>
</dbReference>
<comment type="similarity">
    <text evidence="1">Belongs to the short-chain dehydrogenases/reductases (SDR) family.</text>
</comment>
<name>A0ABW2ZB04_9SPHI</name>
<dbReference type="SUPFAM" id="SSF51735">
    <property type="entry name" value="NAD(P)-binding Rossmann-fold domains"/>
    <property type="match status" value="1"/>
</dbReference>
<evidence type="ECO:0000313" key="2">
    <source>
        <dbReference type="EMBL" id="MFD0763554.1"/>
    </source>
</evidence>
<dbReference type="PRINTS" id="PR00080">
    <property type="entry name" value="SDRFAMILY"/>
</dbReference>